<keyword evidence="11" id="KW-0539">Nucleus</keyword>
<comment type="subcellular location">
    <subcellularLocation>
        <location evidence="2">Cytoplasm</location>
    </subcellularLocation>
    <subcellularLocation>
        <location evidence="1">Nucleus</location>
    </subcellularLocation>
</comment>
<comment type="similarity">
    <text evidence="3">Belongs to the NMD3 family.</text>
</comment>
<evidence type="ECO:0000256" key="5">
    <source>
        <dbReference type="ARBA" id="ARBA00022448"/>
    </source>
</evidence>
<dbReference type="GO" id="GO:0003700">
    <property type="term" value="F:DNA-binding transcription factor activity"/>
    <property type="evidence" value="ECO:0007669"/>
    <property type="project" value="InterPro"/>
</dbReference>
<proteinExistence type="inferred from homology"/>
<name>A0AAW1SL23_9CHLO</name>
<dbReference type="AlphaFoldDB" id="A0AAW1SL23"/>
<sequence>MMQHLNGQPGPTTFVPQHTHGHVLCCLCGASITSNPSNIYLQPPKHWVRAELESKELLTFCIKRLKGLQKVKLVDAGFVWTEPHSRRLKVKLTVQAEVMNGAILQQSFVIEYVVEPHMCIDCTRANTNVNVWTACVQVRQHTNHKRTFFFLEQLILKHDIDQLCISIKEMHEGVDFFFSNRSHALKFVDFVQSVVPANCRDDKQLVSHNEHTATYNYKYTFSVEIVPICRDDLVCVPQKAAAALGGFGPLALCTRVSNTLTLTDPATLRSVQMDERQFQRHPFRAVLGSRQLVEYVVLDAELAGPSTNRFAVADVQVARAADFGRNDRTLFARTHLGHLLHAGDTALGYDLAAANLADSDLEKALERGLVLPDVILVRKSYEEKRRRRKARGHQRAWKLQRMAVDAPDEPAAASGRGRQAARADAPRGEADLERFMEELEEDPELRAKVALYRDPAVDPAIAAARRAAAMADTDEDDEDVPEVLLEELLDDLAGTPSSPSSCLAVKHGTQGAGKGAVQQQVVAGSCDQLVQAPHPYAPQGLRSEHGCPVLLASYGRSCSATSGLAVPAPAQHWEAAGVDVPVTVTPISGEGLAADSGSSTLVAAVPTQLALQAAAPKRASRAAEAPRSRTSRFRGVTKHRRSGRWEAHCWVRQLGRQVYLGGYELEEHAAEAYDVAALKCRGLHVKINFDLRRYADLTACLDSISLEELIMAVRRQSQGFSRGTSTFRGVTHHPSGRWEARIGVPSTKTRAASRHIYLGLHASEVDAAKVYDASLVRMRGTTAATNFALSEYRSELADYLSLQMGLAHTGNHDMEDALGGGGAFETWVRHGHVKAATAGGAHPDPNPDPDYNPASPAGPVTPGSGSGGAWGSAQTSAALAPAELVLRVKMSA</sequence>
<feature type="region of interest" description="Disordered" evidence="12">
    <location>
        <begin position="405"/>
        <end position="428"/>
    </location>
</feature>
<feature type="compositionally biased region" description="Low complexity" evidence="12">
    <location>
        <begin position="411"/>
        <end position="423"/>
    </location>
</feature>
<evidence type="ECO:0000256" key="9">
    <source>
        <dbReference type="ARBA" id="ARBA00023125"/>
    </source>
</evidence>
<dbReference type="Pfam" id="PF00847">
    <property type="entry name" value="AP2"/>
    <property type="match status" value="1"/>
</dbReference>
<reference evidence="14 15" key="1">
    <citation type="journal article" date="2024" name="Nat. Commun.">
        <title>Phylogenomics reveals the evolutionary origins of lichenization in chlorophyte algae.</title>
        <authorList>
            <person name="Puginier C."/>
            <person name="Libourel C."/>
            <person name="Otte J."/>
            <person name="Skaloud P."/>
            <person name="Haon M."/>
            <person name="Grisel S."/>
            <person name="Petersen M."/>
            <person name="Berrin J.G."/>
            <person name="Delaux P.M."/>
            <person name="Dal Grande F."/>
            <person name="Keller J."/>
        </authorList>
    </citation>
    <scope>NUCLEOTIDE SEQUENCE [LARGE SCALE GENOMIC DNA]</scope>
    <source>
        <strain evidence="14 15">SAG 245.80</strain>
    </source>
</reference>
<accession>A0AAW1SL23</accession>
<dbReference type="Pfam" id="PF04981">
    <property type="entry name" value="NMD3"/>
    <property type="match status" value="1"/>
</dbReference>
<comment type="caution">
    <text evidence="14">The sequence shown here is derived from an EMBL/GenBank/DDBJ whole genome shotgun (WGS) entry which is preliminary data.</text>
</comment>
<evidence type="ECO:0000256" key="12">
    <source>
        <dbReference type="SAM" id="MobiDB-lite"/>
    </source>
</evidence>
<evidence type="ECO:0000256" key="10">
    <source>
        <dbReference type="ARBA" id="ARBA00023163"/>
    </source>
</evidence>
<dbReference type="InterPro" id="IPR007064">
    <property type="entry name" value="Nmd3_N"/>
</dbReference>
<dbReference type="PANTHER" id="PTHR12746">
    <property type="entry name" value="NONSENSE-MEDIATED MRNA DECAY PROTEIN 3"/>
    <property type="match status" value="1"/>
</dbReference>
<keyword evidence="15" id="KW-1185">Reference proteome</keyword>
<dbReference type="InterPro" id="IPR036955">
    <property type="entry name" value="AP2/ERF_dom_sf"/>
</dbReference>
<evidence type="ECO:0000256" key="3">
    <source>
        <dbReference type="ARBA" id="ARBA00009794"/>
    </source>
</evidence>
<dbReference type="Pfam" id="PF21193">
    <property type="entry name" value="NMD_SH3"/>
    <property type="match status" value="1"/>
</dbReference>
<dbReference type="SMART" id="SM00380">
    <property type="entry name" value="AP2"/>
    <property type="match status" value="2"/>
</dbReference>
<dbReference type="GO" id="GO:0043023">
    <property type="term" value="F:ribosomal large subunit binding"/>
    <property type="evidence" value="ECO:0007669"/>
    <property type="project" value="InterPro"/>
</dbReference>
<evidence type="ECO:0000256" key="4">
    <source>
        <dbReference type="ARBA" id="ARBA00017035"/>
    </source>
</evidence>
<evidence type="ECO:0000256" key="2">
    <source>
        <dbReference type="ARBA" id="ARBA00004496"/>
    </source>
</evidence>
<dbReference type="CDD" id="cd00018">
    <property type="entry name" value="AP2"/>
    <property type="match status" value="2"/>
</dbReference>
<evidence type="ECO:0000313" key="14">
    <source>
        <dbReference type="EMBL" id="KAK9846267.1"/>
    </source>
</evidence>
<dbReference type="InterPro" id="IPR016177">
    <property type="entry name" value="DNA-bd_dom_sf"/>
</dbReference>
<keyword evidence="9" id="KW-0238">DNA-binding</keyword>
<evidence type="ECO:0000256" key="11">
    <source>
        <dbReference type="ARBA" id="ARBA00023242"/>
    </source>
</evidence>
<keyword evidence="8" id="KW-0805">Transcription regulation</keyword>
<feature type="region of interest" description="Disordered" evidence="12">
    <location>
        <begin position="617"/>
        <end position="637"/>
    </location>
</feature>
<keyword evidence="5" id="KW-0813">Transport</keyword>
<dbReference type="InterPro" id="IPR039768">
    <property type="entry name" value="Nmd3"/>
</dbReference>
<dbReference type="InterPro" id="IPR048899">
    <property type="entry name" value="NMD_SH3"/>
</dbReference>
<evidence type="ECO:0000256" key="8">
    <source>
        <dbReference type="ARBA" id="ARBA00023015"/>
    </source>
</evidence>
<dbReference type="Proteomes" id="UP001445335">
    <property type="component" value="Unassembled WGS sequence"/>
</dbReference>
<gene>
    <name evidence="14" type="ORF">WJX81_000414</name>
</gene>
<feature type="domain" description="AP2/ERF" evidence="13">
    <location>
        <begin position="632"/>
        <end position="690"/>
    </location>
</feature>
<evidence type="ECO:0000256" key="6">
    <source>
        <dbReference type="ARBA" id="ARBA00022490"/>
    </source>
</evidence>
<keyword evidence="7" id="KW-0653">Protein transport</keyword>
<dbReference type="GO" id="GO:0003677">
    <property type="term" value="F:DNA binding"/>
    <property type="evidence" value="ECO:0007669"/>
    <property type="project" value="UniProtKB-KW"/>
</dbReference>
<dbReference type="SUPFAM" id="SSF54171">
    <property type="entry name" value="DNA-binding domain"/>
    <property type="match status" value="2"/>
</dbReference>
<keyword evidence="6" id="KW-0963">Cytoplasm</keyword>
<dbReference type="GO" id="GO:0000055">
    <property type="term" value="P:ribosomal large subunit export from nucleus"/>
    <property type="evidence" value="ECO:0007669"/>
    <property type="project" value="TreeGrafter"/>
</dbReference>
<feature type="domain" description="AP2/ERF" evidence="13">
    <location>
        <begin position="726"/>
        <end position="788"/>
    </location>
</feature>
<evidence type="ECO:0000256" key="7">
    <source>
        <dbReference type="ARBA" id="ARBA00022927"/>
    </source>
</evidence>
<organism evidence="14 15">
    <name type="scientific">Elliptochloris bilobata</name>
    <dbReference type="NCBI Taxonomy" id="381761"/>
    <lineage>
        <taxon>Eukaryota</taxon>
        <taxon>Viridiplantae</taxon>
        <taxon>Chlorophyta</taxon>
        <taxon>core chlorophytes</taxon>
        <taxon>Trebouxiophyceae</taxon>
        <taxon>Trebouxiophyceae incertae sedis</taxon>
        <taxon>Elliptochloris clade</taxon>
        <taxon>Elliptochloris</taxon>
    </lineage>
</organism>
<evidence type="ECO:0000259" key="13">
    <source>
        <dbReference type="PROSITE" id="PS51032"/>
    </source>
</evidence>
<dbReference type="EMBL" id="JALJOU010000001">
    <property type="protein sequence ID" value="KAK9846267.1"/>
    <property type="molecule type" value="Genomic_DNA"/>
</dbReference>
<dbReference type="InterPro" id="IPR048898">
    <property type="entry name" value="OB_NMD3"/>
</dbReference>
<dbReference type="PROSITE" id="PS51032">
    <property type="entry name" value="AP2_ERF"/>
    <property type="match status" value="2"/>
</dbReference>
<keyword evidence="10" id="KW-0804">Transcription</keyword>
<dbReference type="PANTHER" id="PTHR12746:SF2">
    <property type="entry name" value="60S RIBOSOMAL EXPORT PROTEIN NMD3"/>
    <property type="match status" value="1"/>
</dbReference>
<evidence type="ECO:0000256" key="1">
    <source>
        <dbReference type="ARBA" id="ARBA00004123"/>
    </source>
</evidence>
<protein>
    <recommendedName>
        <fullName evidence="4">60S ribosomal export protein NMD3</fullName>
    </recommendedName>
</protein>
<dbReference type="InterPro" id="IPR001471">
    <property type="entry name" value="AP2/ERF_dom"/>
</dbReference>
<dbReference type="Pfam" id="PF21192">
    <property type="entry name" value="OB_NMD3"/>
    <property type="match status" value="1"/>
</dbReference>
<feature type="region of interest" description="Disordered" evidence="12">
    <location>
        <begin position="836"/>
        <end position="874"/>
    </location>
</feature>
<evidence type="ECO:0000313" key="15">
    <source>
        <dbReference type="Proteomes" id="UP001445335"/>
    </source>
</evidence>
<dbReference type="GO" id="GO:0015031">
    <property type="term" value="P:protein transport"/>
    <property type="evidence" value="ECO:0007669"/>
    <property type="project" value="UniProtKB-KW"/>
</dbReference>
<dbReference type="GO" id="GO:0005737">
    <property type="term" value="C:cytoplasm"/>
    <property type="evidence" value="ECO:0007669"/>
    <property type="project" value="UniProtKB-SubCell"/>
</dbReference>
<dbReference type="GO" id="GO:0005634">
    <property type="term" value="C:nucleus"/>
    <property type="evidence" value="ECO:0007669"/>
    <property type="project" value="UniProtKB-SubCell"/>
</dbReference>
<dbReference type="Gene3D" id="3.30.730.10">
    <property type="entry name" value="AP2/ERF domain"/>
    <property type="match status" value="2"/>
</dbReference>